<dbReference type="GO" id="GO:0006508">
    <property type="term" value="P:proteolysis"/>
    <property type="evidence" value="ECO:0007669"/>
    <property type="project" value="UniProtKB-KW"/>
</dbReference>
<dbReference type="Pfam" id="PF02517">
    <property type="entry name" value="Rce1-like"/>
    <property type="match status" value="1"/>
</dbReference>
<feature type="transmembrane region" description="Helical" evidence="1">
    <location>
        <begin position="206"/>
        <end position="226"/>
    </location>
</feature>
<dbReference type="InterPro" id="IPR003675">
    <property type="entry name" value="Rce1/LyrA-like_dom"/>
</dbReference>
<feature type="transmembrane region" description="Helical" evidence="1">
    <location>
        <begin position="128"/>
        <end position="146"/>
    </location>
</feature>
<organism evidence="3 4">
    <name type="scientific">Novosphingobium chloroacetimidivorans</name>
    <dbReference type="NCBI Taxonomy" id="1428314"/>
    <lineage>
        <taxon>Bacteria</taxon>
        <taxon>Pseudomonadati</taxon>
        <taxon>Pseudomonadota</taxon>
        <taxon>Alphaproteobacteria</taxon>
        <taxon>Sphingomonadales</taxon>
        <taxon>Sphingomonadaceae</taxon>
        <taxon>Novosphingobium</taxon>
    </lineage>
</organism>
<feature type="domain" description="CAAX prenyl protease 2/Lysostaphin resistance protein A-like" evidence="2">
    <location>
        <begin position="132"/>
        <end position="218"/>
    </location>
</feature>
<dbReference type="EMBL" id="JACHLR010000007">
    <property type="protein sequence ID" value="MBB4858725.1"/>
    <property type="molecule type" value="Genomic_DNA"/>
</dbReference>
<keyword evidence="1" id="KW-1133">Transmembrane helix</keyword>
<dbReference type="GO" id="GO:0080120">
    <property type="term" value="P:CAAX-box protein maturation"/>
    <property type="evidence" value="ECO:0007669"/>
    <property type="project" value="UniProtKB-ARBA"/>
</dbReference>
<keyword evidence="3" id="KW-0645">Protease</keyword>
<dbReference type="AlphaFoldDB" id="A0A7W7NX20"/>
<dbReference type="RefSeq" id="WP_184244644.1">
    <property type="nucleotide sequence ID" value="NZ_JACHLR010000007.1"/>
</dbReference>
<dbReference type="Proteomes" id="UP000555448">
    <property type="component" value="Unassembled WGS sequence"/>
</dbReference>
<proteinExistence type="predicted"/>
<evidence type="ECO:0000256" key="1">
    <source>
        <dbReference type="SAM" id="Phobius"/>
    </source>
</evidence>
<evidence type="ECO:0000313" key="3">
    <source>
        <dbReference type="EMBL" id="MBB4858725.1"/>
    </source>
</evidence>
<protein>
    <submittedName>
        <fullName evidence="3">Membrane protease YdiL (CAAX protease family)</fullName>
    </submittedName>
</protein>
<evidence type="ECO:0000259" key="2">
    <source>
        <dbReference type="Pfam" id="PF02517"/>
    </source>
</evidence>
<name>A0A7W7NX20_9SPHN</name>
<keyword evidence="1" id="KW-0812">Transmembrane</keyword>
<dbReference type="GO" id="GO:0004175">
    <property type="term" value="F:endopeptidase activity"/>
    <property type="evidence" value="ECO:0007669"/>
    <property type="project" value="UniProtKB-ARBA"/>
</dbReference>
<feature type="transmembrane region" description="Helical" evidence="1">
    <location>
        <begin position="86"/>
        <end position="108"/>
    </location>
</feature>
<evidence type="ECO:0000313" key="4">
    <source>
        <dbReference type="Proteomes" id="UP000555448"/>
    </source>
</evidence>
<feature type="transmembrane region" description="Helical" evidence="1">
    <location>
        <begin position="167"/>
        <end position="194"/>
    </location>
</feature>
<feature type="transmembrane region" description="Helical" evidence="1">
    <location>
        <begin position="49"/>
        <end position="70"/>
    </location>
</feature>
<keyword evidence="4" id="KW-1185">Reference proteome</keyword>
<feature type="transmembrane region" description="Helical" evidence="1">
    <location>
        <begin position="19"/>
        <end position="37"/>
    </location>
</feature>
<comment type="caution">
    <text evidence="3">The sequence shown here is derived from an EMBL/GenBank/DDBJ whole genome shotgun (WGS) entry which is preliminary data.</text>
</comment>
<reference evidence="3 4" key="1">
    <citation type="submission" date="2020-08" db="EMBL/GenBank/DDBJ databases">
        <title>Functional genomics of gut bacteria from endangered species of beetles.</title>
        <authorList>
            <person name="Carlos-Shanley C."/>
        </authorList>
    </citation>
    <scope>NUCLEOTIDE SEQUENCE [LARGE SCALE GENOMIC DNA]</scope>
    <source>
        <strain evidence="3 4">S00245</strain>
    </source>
</reference>
<keyword evidence="3" id="KW-0378">Hydrolase</keyword>
<gene>
    <name evidence="3" type="ORF">HNO88_002051</name>
</gene>
<sequence length="230" mass="23699">MSIEATQGHPSGRPGWTELAVGIIVLALVGFGVGSQIQRLGLDPMAHGLVLAGWSGLACLAGFGAAWMVWRRPLATFGVLATTRRWLFLGVGAGVLTFVAKGLVVMAFTAVTGIGDSPQGVYADGGSGGWLSLVTATFLIGIFVPLGEELLFRGLVTTVLLRYGARIGVGGGALLFALLHGISIVFPVAVLQGLVAGELYRRSGSLWPGVIVHVICNLPTVPVLVLTSGA</sequence>
<keyword evidence="1" id="KW-0472">Membrane</keyword>
<accession>A0A7W7NX20</accession>